<keyword evidence="1" id="KW-0863">Zinc-finger</keyword>
<dbReference type="AlphaFoldDB" id="A0A9D4QC57"/>
<dbReference type="PANTHER" id="PTHR47526">
    <property type="entry name" value="ATP-DEPENDENT DNA HELICASE"/>
    <property type="match status" value="1"/>
</dbReference>
<dbReference type="Proteomes" id="UP000821837">
    <property type="component" value="Chromosome 11"/>
</dbReference>
<dbReference type="PROSITE" id="PS50966">
    <property type="entry name" value="ZF_SWIM"/>
    <property type="match status" value="1"/>
</dbReference>
<feature type="domain" description="SWIM-type" evidence="2">
    <location>
        <begin position="87"/>
        <end position="126"/>
    </location>
</feature>
<organism evidence="3 4">
    <name type="scientific">Rhipicephalus sanguineus</name>
    <name type="common">Brown dog tick</name>
    <name type="synonym">Ixodes sanguineus</name>
    <dbReference type="NCBI Taxonomy" id="34632"/>
    <lineage>
        <taxon>Eukaryota</taxon>
        <taxon>Metazoa</taxon>
        <taxon>Ecdysozoa</taxon>
        <taxon>Arthropoda</taxon>
        <taxon>Chelicerata</taxon>
        <taxon>Arachnida</taxon>
        <taxon>Acari</taxon>
        <taxon>Parasitiformes</taxon>
        <taxon>Ixodida</taxon>
        <taxon>Ixodoidea</taxon>
        <taxon>Ixodidae</taxon>
        <taxon>Rhipicephalinae</taxon>
        <taxon>Rhipicephalus</taxon>
        <taxon>Rhipicephalus</taxon>
    </lineage>
</organism>
<gene>
    <name evidence="3" type="ORF">HPB52_021781</name>
</gene>
<comment type="caution">
    <text evidence="3">The sequence shown here is derived from an EMBL/GenBank/DDBJ whole genome shotgun (WGS) entry which is preliminary data.</text>
</comment>
<sequence length="158" mass="17260">MIEENNVPIPFANAGWTRNFSKCPVSCDGVWEYLDSHTSTVRQAHRGWALHDEGYVANQMLKTTTADPEVGLLRGTCKPSMKTGSVYEVTAWYEKTTGDIIGAYCQCIAGRSETCQHVAGLLLSVADLATTGRNQPPSCTDLPCKWIVPPEGITLLII</sequence>
<reference evidence="3" key="2">
    <citation type="submission" date="2021-09" db="EMBL/GenBank/DDBJ databases">
        <authorList>
            <person name="Jia N."/>
            <person name="Wang J."/>
            <person name="Shi W."/>
            <person name="Du L."/>
            <person name="Sun Y."/>
            <person name="Zhan W."/>
            <person name="Jiang J."/>
            <person name="Wang Q."/>
            <person name="Zhang B."/>
            <person name="Ji P."/>
            <person name="Sakyi L.B."/>
            <person name="Cui X."/>
            <person name="Yuan T."/>
            <person name="Jiang B."/>
            <person name="Yang W."/>
            <person name="Lam T.T.-Y."/>
            <person name="Chang Q."/>
            <person name="Ding S."/>
            <person name="Wang X."/>
            <person name="Zhu J."/>
            <person name="Ruan X."/>
            <person name="Zhao L."/>
            <person name="Wei J."/>
            <person name="Que T."/>
            <person name="Du C."/>
            <person name="Cheng J."/>
            <person name="Dai P."/>
            <person name="Han X."/>
            <person name="Huang E."/>
            <person name="Gao Y."/>
            <person name="Liu J."/>
            <person name="Shao H."/>
            <person name="Ye R."/>
            <person name="Li L."/>
            <person name="Wei W."/>
            <person name="Wang X."/>
            <person name="Wang C."/>
            <person name="Huo Q."/>
            <person name="Li W."/>
            <person name="Guo W."/>
            <person name="Chen H."/>
            <person name="Chen S."/>
            <person name="Zhou L."/>
            <person name="Zhou L."/>
            <person name="Ni X."/>
            <person name="Tian J."/>
            <person name="Zhou Y."/>
            <person name="Sheng Y."/>
            <person name="Liu T."/>
            <person name="Pan Y."/>
            <person name="Xia L."/>
            <person name="Li J."/>
            <person name="Zhao F."/>
            <person name="Cao W."/>
        </authorList>
    </citation>
    <scope>NUCLEOTIDE SEQUENCE</scope>
    <source>
        <strain evidence="3">Rsan-2018</strain>
        <tissue evidence="3">Larvae</tissue>
    </source>
</reference>
<keyword evidence="1" id="KW-0479">Metal-binding</keyword>
<reference evidence="3" key="1">
    <citation type="journal article" date="2020" name="Cell">
        <title>Large-Scale Comparative Analyses of Tick Genomes Elucidate Their Genetic Diversity and Vector Capacities.</title>
        <authorList>
            <consortium name="Tick Genome and Microbiome Consortium (TIGMIC)"/>
            <person name="Jia N."/>
            <person name="Wang J."/>
            <person name="Shi W."/>
            <person name="Du L."/>
            <person name="Sun Y."/>
            <person name="Zhan W."/>
            <person name="Jiang J.F."/>
            <person name="Wang Q."/>
            <person name="Zhang B."/>
            <person name="Ji P."/>
            <person name="Bell-Sakyi L."/>
            <person name="Cui X.M."/>
            <person name="Yuan T.T."/>
            <person name="Jiang B.G."/>
            <person name="Yang W.F."/>
            <person name="Lam T.T."/>
            <person name="Chang Q.C."/>
            <person name="Ding S.J."/>
            <person name="Wang X.J."/>
            <person name="Zhu J.G."/>
            <person name="Ruan X.D."/>
            <person name="Zhao L."/>
            <person name="Wei J.T."/>
            <person name="Ye R.Z."/>
            <person name="Que T.C."/>
            <person name="Du C.H."/>
            <person name="Zhou Y.H."/>
            <person name="Cheng J.X."/>
            <person name="Dai P.F."/>
            <person name="Guo W.B."/>
            <person name="Han X.H."/>
            <person name="Huang E.J."/>
            <person name="Li L.F."/>
            <person name="Wei W."/>
            <person name="Gao Y.C."/>
            <person name="Liu J.Z."/>
            <person name="Shao H.Z."/>
            <person name="Wang X."/>
            <person name="Wang C.C."/>
            <person name="Yang T.C."/>
            <person name="Huo Q.B."/>
            <person name="Li W."/>
            <person name="Chen H.Y."/>
            <person name="Chen S.E."/>
            <person name="Zhou L.G."/>
            <person name="Ni X.B."/>
            <person name="Tian J.H."/>
            <person name="Sheng Y."/>
            <person name="Liu T."/>
            <person name="Pan Y.S."/>
            <person name="Xia L.Y."/>
            <person name="Li J."/>
            <person name="Zhao F."/>
            <person name="Cao W.C."/>
        </authorList>
    </citation>
    <scope>NUCLEOTIDE SEQUENCE</scope>
    <source>
        <strain evidence="3">Rsan-2018</strain>
    </source>
</reference>
<dbReference type="VEuPathDB" id="VectorBase:RSAN_025842"/>
<dbReference type="EMBL" id="JABSTV010001247">
    <property type="protein sequence ID" value="KAH7973122.1"/>
    <property type="molecule type" value="Genomic_DNA"/>
</dbReference>
<protein>
    <recommendedName>
        <fullName evidence="2">SWIM-type domain-containing protein</fullName>
    </recommendedName>
</protein>
<proteinExistence type="predicted"/>
<keyword evidence="4" id="KW-1185">Reference proteome</keyword>
<evidence type="ECO:0000313" key="3">
    <source>
        <dbReference type="EMBL" id="KAH7973122.1"/>
    </source>
</evidence>
<accession>A0A9D4QC57</accession>
<dbReference type="GO" id="GO:0008270">
    <property type="term" value="F:zinc ion binding"/>
    <property type="evidence" value="ECO:0007669"/>
    <property type="project" value="UniProtKB-KW"/>
</dbReference>
<evidence type="ECO:0000313" key="4">
    <source>
        <dbReference type="Proteomes" id="UP000821837"/>
    </source>
</evidence>
<keyword evidence="1" id="KW-0862">Zinc</keyword>
<dbReference type="InterPro" id="IPR007527">
    <property type="entry name" value="Znf_SWIM"/>
</dbReference>
<evidence type="ECO:0000259" key="2">
    <source>
        <dbReference type="PROSITE" id="PS50966"/>
    </source>
</evidence>
<evidence type="ECO:0000256" key="1">
    <source>
        <dbReference type="PROSITE-ProRule" id="PRU00325"/>
    </source>
</evidence>
<name>A0A9D4QC57_RHISA</name>